<keyword evidence="2" id="KW-1185">Reference proteome</keyword>
<dbReference type="VEuPathDB" id="PiroplasmaDB:BMR1_03g04725"/>
<proteinExistence type="predicted"/>
<dbReference type="Proteomes" id="UP000002899">
    <property type="component" value="Chromosome III"/>
</dbReference>
<name>A0A0K3APY1_BABMR</name>
<sequence>MSIKLTLDNKLMEKLNSDKKYDKSSSSGTDSFHETYVDLFVREVDKKLQPECYDKLCSTRVKTLELWEPGLDVIKVEDKHDAEPFLNQILRLSSEIVHKVNKMHSGTDYTLRTETNFGKEKIDEANKKIRQIMKLLSNGTTDACKLDDYSDEVFISIDDFSETLYAHYAKIDKHLDKVKKLL</sequence>
<dbReference type="KEGG" id="bmic:BMR1_03g04725"/>
<organism evidence="1 2">
    <name type="scientific">Babesia microti (strain RI)</name>
    <dbReference type="NCBI Taxonomy" id="1133968"/>
    <lineage>
        <taxon>Eukaryota</taxon>
        <taxon>Sar</taxon>
        <taxon>Alveolata</taxon>
        <taxon>Apicomplexa</taxon>
        <taxon>Aconoidasida</taxon>
        <taxon>Piroplasmida</taxon>
        <taxon>Babesiidae</taxon>
        <taxon>Babesia</taxon>
    </lineage>
</organism>
<dbReference type="AlphaFoldDB" id="A0A0K3APY1"/>
<dbReference type="GeneID" id="24425591"/>
<dbReference type="RefSeq" id="XP_012649553.1">
    <property type="nucleotide sequence ID" value="XM_012794099.1"/>
</dbReference>
<dbReference type="EMBL" id="LN871598">
    <property type="protein sequence ID" value="CTQ41542.1"/>
    <property type="molecule type" value="Genomic_DNA"/>
</dbReference>
<evidence type="ECO:0000313" key="2">
    <source>
        <dbReference type="Proteomes" id="UP000002899"/>
    </source>
</evidence>
<accession>A0A0K3APY1</accession>
<reference evidence="1 2" key="1">
    <citation type="journal article" date="2012" name="Nucleic Acids Res.">
        <title>Sequencing of the smallest Apicomplexan genome from the human pathogen Babesia microti.</title>
        <authorList>
            <person name="Cornillot E."/>
            <person name="Hadj-Kaddour K."/>
            <person name="Dassouli A."/>
            <person name="Noel B."/>
            <person name="Ranwez V."/>
            <person name="Vacherie B."/>
            <person name="Augagneur Y."/>
            <person name="Bres V."/>
            <person name="Duclos A."/>
            <person name="Randazzo S."/>
            <person name="Carcy B."/>
            <person name="Debierre-Grockiego F."/>
            <person name="Delbecq S."/>
            <person name="Moubri-Menage K."/>
            <person name="Shams-Eldin H."/>
            <person name="Usmani-Brown S."/>
            <person name="Bringaud F."/>
            <person name="Wincker P."/>
            <person name="Vivares C.P."/>
            <person name="Schwarz R.T."/>
            <person name="Schetters T.P."/>
            <person name="Krause P.J."/>
            <person name="Gorenflot A."/>
            <person name="Berry V."/>
            <person name="Barbe V."/>
            <person name="Ben Mamoun C."/>
        </authorList>
    </citation>
    <scope>NUCLEOTIDE SEQUENCE [LARGE SCALE GENOMIC DNA]</scope>
    <source>
        <strain evidence="1 2">RI</strain>
    </source>
</reference>
<protein>
    <submittedName>
        <fullName evidence="1">Uncharacterized protein</fullName>
    </submittedName>
</protein>
<reference evidence="1 2" key="3">
    <citation type="journal article" date="2016" name="Sci. Rep.">
        <title>Genome-wide diversity and gene expression profiling of Babesia microti isolates identify polymorphic genes that mediate host-pathogen interactions.</title>
        <authorList>
            <person name="Silva J.C."/>
            <person name="Cornillot E."/>
            <person name="McCracken C."/>
            <person name="Usmani-Brown S."/>
            <person name="Dwivedi A."/>
            <person name="Ifeonu O.O."/>
            <person name="Crabtree J."/>
            <person name="Gotia H.T."/>
            <person name="Virji A.Z."/>
            <person name="Reynes C."/>
            <person name="Colinge J."/>
            <person name="Kumar V."/>
            <person name="Lawres L."/>
            <person name="Pazzi J.E."/>
            <person name="Pablo J.V."/>
            <person name="Hung C."/>
            <person name="Brancato J."/>
            <person name="Kumari P."/>
            <person name="Orvis J."/>
            <person name="Tretina K."/>
            <person name="Chibucos M."/>
            <person name="Ott S."/>
            <person name="Sadzewicz L."/>
            <person name="Sengamalay N."/>
            <person name="Shetty A.C."/>
            <person name="Su Q."/>
            <person name="Tallon L."/>
            <person name="Fraser C.M."/>
            <person name="Frutos R."/>
            <person name="Molina D.M."/>
            <person name="Krause P.J."/>
            <person name="Ben Mamoun C."/>
        </authorList>
    </citation>
    <scope>NUCLEOTIDE SEQUENCE [LARGE SCALE GENOMIC DNA]</scope>
    <source>
        <strain evidence="1 2">RI</strain>
    </source>
</reference>
<reference evidence="1 2" key="2">
    <citation type="journal article" date="2013" name="PLoS ONE">
        <title>Whole genome mapping and re-organization of the nuclear and mitochondrial genomes of Babesia microti isolates.</title>
        <authorList>
            <person name="Cornillot E."/>
            <person name="Dassouli A."/>
            <person name="Garg A."/>
            <person name="Pachikara N."/>
            <person name="Randazzo S."/>
            <person name="Depoix D."/>
            <person name="Carcy B."/>
            <person name="Delbecq S."/>
            <person name="Frutos R."/>
            <person name="Silva J.C."/>
            <person name="Sutton R."/>
            <person name="Krause P.J."/>
            <person name="Mamoun C.B."/>
        </authorList>
    </citation>
    <scope>NUCLEOTIDE SEQUENCE [LARGE SCALE GENOMIC DNA]</scope>
    <source>
        <strain evidence="1 2">RI</strain>
    </source>
</reference>
<gene>
    <name evidence="1" type="ORF">BMR1_03g04725</name>
</gene>
<evidence type="ECO:0000313" key="1">
    <source>
        <dbReference type="EMBL" id="CTQ41542.1"/>
    </source>
</evidence>